<protein>
    <submittedName>
        <fullName evidence="2">Uncharacterized protein</fullName>
    </submittedName>
</protein>
<sequence length="109" mass="11605">MTADISLLFNDIPTKPLSCHLSLSISNKPLSSLLLLSTKALPKNRLRLSASINMIGLPGLTVAVLVNVLNLSVMLNLTSYVLVLSNSIGVFFTVTILPLAVKFKAVSSP</sequence>
<feature type="transmembrane region" description="Helical" evidence="1">
    <location>
        <begin position="79"/>
        <end position="101"/>
    </location>
</feature>
<evidence type="ECO:0000313" key="3">
    <source>
        <dbReference type="Proteomes" id="UP000463860"/>
    </source>
</evidence>
<accession>A0A7T3MK58</accession>
<proteinExistence type="predicted"/>
<name>A0A7T3MK58_9CAUD</name>
<keyword evidence="1" id="KW-0812">Transmembrane</keyword>
<evidence type="ECO:0000313" key="2">
    <source>
        <dbReference type="EMBL" id="QPW37222.1"/>
    </source>
</evidence>
<evidence type="ECO:0000256" key="1">
    <source>
        <dbReference type="SAM" id="Phobius"/>
    </source>
</evidence>
<keyword evidence="1" id="KW-0472">Membrane</keyword>
<dbReference type="Proteomes" id="UP000463860">
    <property type="component" value="Segment"/>
</dbReference>
<feature type="transmembrane region" description="Helical" evidence="1">
    <location>
        <begin position="52"/>
        <end position="73"/>
    </location>
</feature>
<keyword evidence="3" id="KW-1185">Reference proteome</keyword>
<dbReference type="EMBL" id="MN854830">
    <property type="protein sequence ID" value="QPW37222.1"/>
    <property type="molecule type" value="Genomic_DNA"/>
</dbReference>
<keyword evidence="1" id="KW-1133">Transmembrane helix</keyword>
<reference evidence="2" key="1">
    <citation type="submission" date="2020-12" db="EMBL/GenBank/DDBJ databases">
        <title>Comparison of Enterococcus faecalis Biofilm Removal Efficiency Among Bacteriophage PBEF129, Its Endolysin, and Cefotaxime.</title>
        <authorList>
            <person name="Myung H."/>
            <person name="Oh H."/>
            <person name="Hwang Y."/>
            <person name="Hong H."/>
        </authorList>
    </citation>
    <scope>NUCLEOTIDE SEQUENCE</scope>
</reference>
<organism evidence="2 3">
    <name type="scientific">Enterococcus phage PBEF129</name>
    <dbReference type="NCBI Taxonomy" id="2696337"/>
    <lineage>
        <taxon>Viruses</taxon>
        <taxon>Duplodnaviria</taxon>
        <taxon>Heunggongvirae</taxon>
        <taxon>Uroviricota</taxon>
        <taxon>Caudoviricetes</taxon>
        <taxon>Herelleviridae</taxon>
        <taxon>Brockvirinae</taxon>
        <taxon>Kochikohdavirus</taxon>
        <taxon>Kochikohdavirus ECP3</taxon>
    </lineage>
</organism>